<protein>
    <submittedName>
        <fullName evidence="2">Uncharacterized protein</fullName>
    </submittedName>
</protein>
<evidence type="ECO:0000256" key="1">
    <source>
        <dbReference type="SAM" id="Phobius"/>
    </source>
</evidence>
<keyword evidence="1" id="KW-0472">Membrane</keyword>
<dbReference type="Proteomes" id="UP001595748">
    <property type="component" value="Unassembled WGS sequence"/>
</dbReference>
<organism evidence="2 3">
    <name type="scientific">Deinococcus antarcticus</name>
    <dbReference type="NCBI Taxonomy" id="1298767"/>
    <lineage>
        <taxon>Bacteria</taxon>
        <taxon>Thermotogati</taxon>
        <taxon>Deinococcota</taxon>
        <taxon>Deinococci</taxon>
        <taxon>Deinococcales</taxon>
        <taxon>Deinococcaceae</taxon>
        <taxon>Deinococcus</taxon>
    </lineage>
</organism>
<sequence>MTEPFTSTPDLPQGEREPTWLERNRLALLALVPLLLLAGLATSFRYVTLYRPNEFTQPQKASGPGLNFHENFMSVGFGTQPRQYARNVTITLRSLKAGPEYQGEKAARGATLWVTELQFQAKPDVPLEGCHLALVDEQGEVYGDQSGKTGESSDVQRHCVPLDTPGPTFDFTGELREPSGAARPESWTVRRTVALPEGKRPRFVRVSWRPPHYGLIPLK</sequence>
<feature type="transmembrane region" description="Helical" evidence="1">
    <location>
        <begin position="26"/>
        <end position="47"/>
    </location>
</feature>
<accession>A0ABV8A8E8</accession>
<name>A0ABV8A8E8_9DEIO</name>
<evidence type="ECO:0000313" key="2">
    <source>
        <dbReference type="EMBL" id="MFC3860816.1"/>
    </source>
</evidence>
<proteinExistence type="predicted"/>
<dbReference type="EMBL" id="JBHRZF010000100">
    <property type="protein sequence ID" value="MFC3860816.1"/>
    <property type="molecule type" value="Genomic_DNA"/>
</dbReference>
<evidence type="ECO:0000313" key="3">
    <source>
        <dbReference type="Proteomes" id="UP001595748"/>
    </source>
</evidence>
<keyword evidence="1" id="KW-1133">Transmembrane helix</keyword>
<gene>
    <name evidence="2" type="ORF">ACFOPQ_08570</name>
</gene>
<keyword evidence="3" id="KW-1185">Reference proteome</keyword>
<reference evidence="3" key="1">
    <citation type="journal article" date="2019" name="Int. J. Syst. Evol. Microbiol.">
        <title>The Global Catalogue of Microorganisms (GCM) 10K type strain sequencing project: providing services to taxonomists for standard genome sequencing and annotation.</title>
        <authorList>
            <consortium name="The Broad Institute Genomics Platform"/>
            <consortium name="The Broad Institute Genome Sequencing Center for Infectious Disease"/>
            <person name="Wu L."/>
            <person name="Ma J."/>
        </authorList>
    </citation>
    <scope>NUCLEOTIDE SEQUENCE [LARGE SCALE GENOMIC DNA]</scope>
    <source>
        <strain evidence="3">CCTCC AB 2013263</strain>
    </source>
</reference>
<dbReference type="RefSeq" id="WP_380077116.1">
    <property type="nucleotide sequence ID" value="NZ_JBHRZF010000100.1"/>
</dbReference>
<comment type="caution">
    <text evidence="2">The sequence shown here is derived from an EMBL/GenBank/DDBJ whole genome shotgun (WGS) entry which is preliminary data.</text>
</comment>
<keyword evidence="1" id="KW-0812">Transmembrane</keyword>